<dbReference type="GO" id="GO:0005829">
    <property type="term" value="C:cytosol"/>
    <property type="evidence" value="ECO:0007669"/>
    <property type="project" value="TreeGrafter"/>
</dbReference>
<evidence type="ECO:0000313" key="3">
    <source>
        <dbReference type="EMBL" id="AHC39594.1"/>
    </source>
</evidence>
<dbReference type="KEGG" id="emr:EMUR_04510"/>
<dbReference type="GO" id="GO:0005524">
    <property type="term" value="F:ATP binding"/>
    <property type="evidence" value="ECO:0007669"/>
    <property type="project" value="UniProtKB-UniRule"/>
</dbReference>
<dbReference type="HAMAP" id="MF_00336">
    <property type="entry name" value="BioD"/>
    <property type="match status" value="1"/>
</dbReference>
<keyword evidence="2" id="KW-0963">Cytoplasm</keyword>
<accession>V9R9Y5</accession>
<dbReference type="GO" id="GO:0000287">
    <property type="term" value="F:magnesium ion binding"/>
    <property type="evidence" value="ECO:0007669"/>
    <property type="project" value="UniProtKB-UniRule"/>
</dbReference>
<organism evidence="3 4">
    <name type="scientific">Ehrlichia muris AS145</name>
    <dbReference type="NCBI Taxonomy" id="1423892"/>
    <lineage>
        <taxon>Bacteria</taxon>
        <taxon>Pseudomonadati</taxon>
        <taxon>Pseudomonadota</taxon>
        <taxon>Alphaproteobacteria</taxon>
        <taxon>Rickettsiales</taxon>
        <taxon>Anaplasmataceae</taxon>
        <taxon>Ehrlichia</taxon>
    </lineage>
</organism>
<feature type="binding site" evidence="2">
    <location>
        <begin position="12"/>
        <end position="17"/>
    </location>
    <ligand>
        <name>ATP</name>
        <dbReference type="ChEBI" id="CHEBI:30616"/>
    </ligand>
</feature>
<dbReference type="InterPro" id="IPR004472">
    <property type="entry name" value="DTB_synth_BioD"/>
</dbReference>
<dbReference type="GO" id="GO:0009102">
    <property type="term" value="P:biotin biosynthetic process"/>
    <property type="evidence" value="ECO:0007669"/>
    <property type="project" value="UniProtKB-UniRule"/>
</dbReference>
<dbReference type="RefSeq" id="WP_024072477.1">
    <property type="nucleotide sequence ID" value="NC_023063.1"/>
</dbReference>
<feature type="binding site" evidence="2">
    <location>
        <position position="16"/>
    </location>
    <ligand>
        <name>Mg(2+)</name>
        <dbReference type="ChEBI" id="CHEBI:18420"/>
    </ligand>
</feature>
<dbReference type="OrthoDB" id="9802097at2"/>
<evidence type="ECO:0000313" key="4">
    <source>
        <dbReference type="Proteomes" id="UP000018689"/>
    </source>
</evidence>
<dbReference type="CDD" id="cd03109">
    <property type="entry name" value="DTBS"/>
    <property type="match status" value="1"/>
</dbReference>
<dbReference type="Pfam" id="PF13500">
    <property type="entry name" value="AAA_26"/>
    <property type="match status" value="1"/>
</dbReference>
<feature type="binding site" evidence="2">
    <location>
        <position position="47"/>
    </location>
    <ligand>
        <name>Mg(2+)</name>
        <dbReference type="ChEBI" id="CHEBI:18420"/>
    </ligand>
</feature>
<keyword evidence="2" id="KW-0067">ATP-binding</keyword>
<dbReference type="EC" id="6.3.3.3" evidence="2"/>
<gene>
    <name evidence="2" type="primary">bioD</name>
    <name evidence="3" type="ORF">EMUR_04510</name>
</gene>
<sequence length="226" mass="25299">MSAYFITSCGTDIGKTFIMTTLCWHLSKNCKVVHAIKPVVSGWDNANVLDSDTGKILCSLNMDCHGHNIAKISPWRLYYPHAPNIAAKLENTKLDYDEIMAFCYQYINQSYDYLLIEGVGGVMSPITDNKTCLDIMKDLRVKVILVVGSYLGSISHTLTALQVLSGMDVKIVLTLKDNNVANVDDIVKFIYEYTGKSIYIQPYVTGNFDLWKNTSGDIVNFIDLDN</sequence>
<feature type="active site" evidence="2">
    <location>
        <position position="37"/>
    </location>
</feature>
<dbReference type="Proteomes" id="UP000018689">
    <property type="component" value="Chromosome"/>
</dbReference>
<comment type="function">
    <text evidence="2">Catalyzes a mechanistically unusual reaction, the ATP-dependent insertion of CO2 between the N7 and N8 nitrogen atoms of 7,8-diaminopelargonic acid (DAPA, also called 7,8-diammoniononanoate) to form a ureido ring.</text>
</comment>
<feature type="binding site" evidence="2">
    <location>
        <begin position="117"/>
        <end position="120"/>
    </location>
    <ligand>
        <name>ATP</name>
        <dbReference type="ChEBI" id="CHEBI:30616"/>
    </ligand>
</feature>
<dbReference type="PATRIC" id="fig|1423892.3.peg.925"/>
<feature type="binding site" evidence="2">
    <location>
        <position position="47"/>
    </location>
    <ligand>
        <name>ATP</name>
        <dbReference type="ChEBI" id="CHEBI:30616"/>
    </ligand>
</feature>
<dbReference type="InterPro" id="IPR027417">
    <property type="entry name" value="P-loop_NTPase"/>
</dbReference>
<dbReference type="EMBL" id="CP006917">
    <property type="protein sequence ID" value="AHC39594.1"/>
    <property type="molecule type" value="Genomic_DNA"/>
</dbReference>
<evidence type="ECO:0000256" key="2">
    <source>
        <dbReference type="HAMAP-Rule" id="MF_00336"/>
    </source>
</evidence>
<dbReference type="PANTHER" id="PTHR43210:SF5">
    <property type="entry name" value="DETHIOBIOTIN SYNTHETASE"/>
    <property type="match status" value="1"/>
</dbReference>
<keyword evidence="2" id="KW-0547">Nucleotide-binding</keyword>
<comment type="similarity">
    <text evidence="2">Belongs to the dethiobiotin synthetase family.</text>
</comment>
<dbReference type="Gene3D" id="3.40.50.300">
    <property type="entry name" value="P-loop containing nucleotide triphosphate hydrolases"/>
    <property type="match status" value="1"/>
</dbReference>
<dbReference type="PIRSF" id="PIRSF006755">
    <property type="entry name" value="DTB_synth"/>
    <property type="match status" value="1"/>
</dbReference>
<keyword evidence="2" id="KW-0460">Magnesium</keyword>
<comment type="pathway">
    <text evidence="2">Cofactor biosynthesis; biotin biosynthesis; biotin from 7,8-diaminononanoate: step 1/2.</text>
</comment>
<comment type="cofactor">
    <cofactor evidence="2">
        <name>Mg(2+)</name>
        <dbReference type="ChEBI" id="CHEBI:18420"/>
    </cofactor>
</comment>
<comment type="caution">
    <text evidence="2">Lacks conserved residue(s) required for the propagation of feature annotation.</text>
</comment>
<dbReference type="SUPFAM" id="SSF52540">
    <property type="entry name" value="P-loop containing nucleoside triphosphate hydrolases"/>
    <property type="match status" value="1"/>
</dbReference>
<proteinExistence type="inferred from homology"/>
<dbReference type="PANTHER" id="PTHR43210">
    <property type="entry name" value="DETHIOBIOTIN SYNTHETASE"/>
    <property type="match status" value="1"/>
</dbReference>
<dbReference type="GO" id="GO:0004141">
    <property type="term" value="F:dethiobiotin synthase activity"/>
    <property type="evidence" value="ECO:0007669"/>
    <property type="project" value="UniProtKB-UniRule"/>
</dbReference>
<feature type="binding site" evidence="2">
    <location>
        <position position="41"/>
    </location>
    <ligand>
        <name>substrate</name>
    </ligand>
</feature>
<keyword evidence="4" id="KW-1185">Reference proteome</keyword>
<comment type="subunit">
    <text evidence="2">Homodimer.</text>
</comment>
<protein>
    <recommendedName>
        <fullName evidence="2">ATP-dependent dethiobiotin synthetase BioD</fullName>
        <ecNumber evidence="2">6.3.3.3</ecNumber>
    </recommendedName>
    <alternativeName>
        <fullName evidence="2">DTB synthetase</fullName>
        <shortName evidence="2">DTBS</shortName>
    </alternativeName>
    <alternativeName>
        <fullName evidence="2">Dethiobiotin synthase</fullName>
    </alternativeName>
</protein>
<feature type="binding site" evidence="2">
    <location>
        <position position="117"/>
    </location>
    <ligand>
        <name>Mg(2+)</name>
        <dbReference type="ChEBI" id="CHEBI:18420"/>
    </ligand>
</feature>
<dbReference type="STRING" id="1423892.EMUR_04510"/>
<keyword evidence="2" id="KW-0479">Metal-binding</keyword>
<dbReference type="NCBIfam" id="TIGR00347">
    <property type="entry name" value="bioD"/>
    <property type="match status" value="1"/>
</dbReference>
<dbReference type="HOGENOM" id="CLU_072551_3_1_5"/>
<feature type="binding site" evidence="2">
    <location>
        <position position="207"/>
    </location>
    <ligand>
        <name>ATP</name>
        <dbReference type="ChEBI" id="CHEBI:30616"/>
    </ligand>
</feature>
<comment type="subcellular location">
    <subcellularLocation>
        <location evidence="2">Cytoplasm</location>
    </subcellularLocation>
</comment>
<comment type="catalytic activity">
    <reaction evidence="2">
        <text>(7R,8S)-7,8-diammoniononanoate + CO2 + ATP = (4R,5S)-dethiobiotin + ADP + phosphate + 3 H(+)</text>
        <dbReference type="Rhea" id="RHEA:15805"/>
        <dbReference type="ChEBI" id="CHEBI:15378"/>
        <dbReference type="ChEBI" id="CHEBI:16526"/>
        <dbReference type="ChEBI" id="CHEBI:30616"/>
        <dbReference type="ChEBI" id="CHEBI:43474"/>
        <dbReference type="ChEBI" id="CHEBI:149469"/>
        <dbReference type="ChEBI" id="CHEBI:149473"/>
        <dbReference type="ChEBI" id="CHEBI:456216"/>
        <dbReference type="EC" id="6.3.3.3"/>
    </reaction>
</comment>
<reference evidence="3 4" key="1">
    <citation type="journal article" date="2014" name="Genome Announc.">
        <title>Complete Genome Sequence of Ehrlichia muris Strain AS145T, a Model Monocytotropic Ehrlichia Strain.</title>
        <authorList>
            <person name="Thirumalapura N.R."/>
            <person name="Qin X."/>
            <person name="Kuriakose J.A."/>
            <person name="Walker D.H."/>
        </authorList>
    </citation>
    <scope>NUCLEOTIDE SEQUENCE [LARGE SCALE GENOMIC DNA]</scope>
    <source>
        <strain evidence="4">AS154</strain>
    </source>
</reference>
<name>V9R9Y5_9RICK</name>
<feature type="binding site" evidence="2">
    <location>
        <begin position="202"/>
        <end position="204"/>
    </location>
    <ligand>
        <name>ATP</name>
        <dbReference type="ChEBI" id="CHEBI:30616"/>
    </ligand>
</feature>
<dbReference type="AlphaFoldDB" id="V9R9Y5"/>
<keyword evidence="2" id="KW-0436">Ligase</keyword>
<evidence type="ECO:0000256" key="1">
    <source>
        <dbReference type="ARBA" id="ARBA00022756"/>
    </source>
</evidence>
<dbReference type="UniPathway" id="UPA00078">
    <property type="reaction ID" value="UER00161"/>
</dbReference>
<keyword evidence="1 2" id="KW-0093">Biotin biosynthesis</keyword>